<evidence type="ECO:0000256" key="4">
    <source>
        <dbReference type="ARBA" id="ARBA00022692"/>
    </source>
</evidence>
<dbReference type="RefSeq" id="XP_019016540.1">
    <property type="nucleotide sequence ID" value="XM_019162999.1"/>
</dbReference>
<evidence type="ECO:0000256" key="7">
    <source>
        <dbReference type="ARBA" id="ARBA00022840"/>
    </source>
</evidence>
<comment type="similarity">
    <text evidence="2">Belongs to the ABC transporter superfamily. ABCG family. PDR (TC 3.A.1.205) subfamily.</text>
</comment>
<dbReference type="GO" id="GO:0016887">
    <property type="term" value="F:ATP hydrolysis activity"/>
    <property type="evidence" value="ECO:0007669"/>
    <property type="project" value="InterPro"/>
</dbReference>
<dbReference type="GeneID" id="30179686"/>
<accession>A0A1E3NH19</accession>
<keyword evidence="4 10" id="KW-0812">Transmembrane</keyword>
<dbReference type="GO" id="GO:1990961">
    <property type="term" value="P:xenobiotic detoxification by transmembrane export across the plasma membrane"/>
    <property type="evidence" value="ECO:0007669"/>
    <property type="project" value="UniProtKB-ARBA"/>
</dbReference>
<dbReference type="InterPro" id="IPR017871">
    <property type="entry name" value="ABC_transporter-like_CS"/>
</dbReference>
<dbReference type="InterPro" id="IPR034003">
    <property type="entry name" value="ABCG_PDR_2"/>
</dbReference>
<dbReference type="PROSITE" id="PS50893">
    <property type="entry name" value="ABC_TRANSPORTER_2"/>
    <property type="match status" value="2"/>
</dbReference>
<evidence type="ECO:0000256" key="2">
    <source>
        <dbReference type="ARBA" id="ARBA00006012"/>
    </source>
</evidence>
<evidence type="ECO:0000313" key="12">
    <source>
        <dbReference type="EMBL" id="ODQ45427.1"/>
    </source>
</evidence>
<feature type="transmembrane region" description="Helical" evidence="10">
    <location>
        <begin position="537"/>
        <end position="555"/>
    </location>
</feature>
<dbReference type="InterPro" id="IPR027417">
    <property type="entry name" value="P-loop_NTPase"/>
</dbReference>
<keyword evidence="8 10" id="KW-1133">Transmembrane helix</keyword>
<name>A0A1E3NH19_9ASCO</name>
<feature type="transmembrane region" description="Helical" evidence="10">
    <location>
        <begin position="1169"/>
        <end position="1187"/>
    </location>
</feature>
<dbReference type="InterPro" id="IPR034001">
    <property type="entry name" value="ABCG_PDR_1"/>
</dbReference>
<evidence type="ECO:0000256" key="9">
    <source>
        <dbReference type="ARBA" id="ARBA00023136"/>
    </source>
</evidence>
<dbReference type="Pfam" id="PF19055">
    <property type="entry name" value="ABC2_membrane_7"/>
    <property type="match status" value="1"/>
</dbReference>
<evidence type="ECO:0000256" key="6">
    <source>
        <dbReference type="ARBA" id="ARBA00022741"/>
    </source>
</evidence>
<dbReference type="InterPro" id="IPR029481">
    <property type="entry name" value="ABC_trans_N"/>
</dbReference>
<dbReference type="SMART" id="SM00382">
    <property type="entry name" value="AAA"/>
    <property type="match status" value="2"/>
</dbReference>
<sequence>MNVMTRLSTLSKQMSKLTANEMETFQLDPQDFDLQKILQYIVNFNAKSNVPKPQLEVVFRDLTVVGKNASASVLKDVSIFFFPIVYLVDKFRKDKKDTFDFSKLAKKRKVIKDISGYALPGTMTLVLGRPGAGCSTLLKTIAGERKTYIRTDGQLSFSGIDQKEMFRFFKNLLIYNPELDVHFPYLTVGQTLKFAIGCKTPNIRVDNESRKTYIENMMNLYEILFGLKHVEKTIVGNDFVRGISGGERKRVSIAEAMVSEGSVYCFDNATRGLDASTALEFTQTLRTFTNVTKATSVVTIYQASERIYELFDYVTILYLGRQVYFGPIHKAVMYFEKMGFIKESRQTSCEFLTSVTDPLARKSKPGLENLPSSADEFESYWKNSPEYALLQQEIDQKLEAHSSKQTSDDIQSVRKLLKEKGTSKHSLYTLNYLSQLKICCQRRSQSILNNRAYTITFISASVVQSLIIGSLGYNTPTSTLGAFSRSGIIFFACLYFSIMTLAETPVLFQDKPILNKQYAYTMYHPSAELISKQLVQFPVRLFAIVIFTIIMYFLSNMKREPGPFFQFMLMTNLVVQAVSGLFTLFSSFMPNLSSAMAICGVILLGLGVYSSYMIQMNSMYWWFKWFAYTNPILYAFESMITMQFHNLRMPCSINNLIPYGPFYTQIDTKLNQVCGFVGAANSKILYNGSNDVNGDIYLKLSFTYAFSHCWRNFGFMFIFIAGYLIINSIAVELFNPIPSSSDKLVMIKNARVSKALIDHFKQIAPADDEIHKHVIESDTSFESNDDTAKSAFNQLGSSDIFCWKNVDYVVPYDGTEKKLLDSIQGYVLPGTMTALIGESGAGKTTLLNVLSRRTEVGVVTGDMLVNGKPIDLSFERRTGYVQQQDLHISELTVKESLLFSARLRRPKSVPDAEKLEYVETVMKILHMEDYADSIAGVPGYGLNVEQRKKLSIATELVAKPSLLLFLDEPTSGLDSQSSWAIVQVLKELANAGQAILCTIHQPSAVLFEQFDRLLLLKRGGQTVYFGDIGQNSRVLLDYLEKRSGLKCLESDNPAEYMLEVIGAGATSAVSKDWHQLWLESDECAQVASKIDELIESGSHITAEVDEELKKTFATPYFYQLYLVNKRTALQLYRSLPYVAPKLFLYVIGSLFTGFSFWNASHTIVGMQDVMFATFLTLVVSAPIMNQIQTYAIASRELFEVRESKSNTFHWSCLLIAQYVNEVPYCIVFSTFYFIGWYFPVQFNNSPERCGFWWFTYCFFYSLYYPALALAILYPSPDLPSANVIMGLIFSFTMAFCGVFQIPALMPGFWKFMWRISPLTYFIGNLFGTSLHGRKVRCAKEEYNYLEPPSGLTCGEYLEPFFMYSFGYVNNPNDTSNCAVCKYSVGDQYLEAIEIKYSQRWRNIGFFCVYIGFNCCAMVVLYYIFRVRRINPITPVLSLLKSWKKK</sequence>
<proteinExistence type="inferred from homology"/>
<keyword evidence="7" id="KW-0067">ATP-binding</keyword>
<feature type="transmembrane region" description="Helical" evidence="10">
    <location>
        <begin position="1135"/>
        <end position="1157"/>
    </location>
</feature>
<feature type="transmembrane region" description="Helical" evidence="10">
    <location>
        <begin position="1284"/>
        <end position="1305"/>
    </location>
</feature>
<dbReference type="OrthoDB" id="3994071at2759"/>
<dbReference type="CDD" id="cd03233">
    <property type="entry name" value="ABCG_PDR_domain1"/>
    <property type="match status" value="1"/>
</dbReference>
<dbReference type="InterPro" id="IPR003439">
    <property type="entry name" value="ABC_transporter-like_ATP-bd"/>
</dbReference>
<evidence type="ECO:0000256" key="3">
    <source>
        <dbReference type="ARBA" id="ARBA00022448"/>
    </source>
</evidence>
<dbReference type="SUPFAM" id="SSF52540">
    <property type="entry name" value="P-loop containing nucleoside triphosphate hydrolases"/>
    <property type="match status" value="2"/>
</dbReference>
<feature type="transmembrane region" description="Helical" evidence="10">
    <location>
        <begin position="452"/>
        <end position="475"/>
    </location>
</feature>
<feature type="transmembrane region" description="Helical" evidence="10">
    <location>
        <begin position="713"/>
        <end position="734"/>
    </location>
</feature>
<organism evidence="12 13">
    <name type="scientific">Pichia membranifaciens NRRL Y-2026</name>
    <dbReference type="NCBI Taxonomy" id="763406"/>
    <lineage>
        <taxon>Eukaryota</taxon>
        <taxon>Fungi</taxon>
        <taxon>Dikarya</taxon>
        <taxon>Ascomycota</taxon>
        <taxon>Saccharomycotina</taxon>
        <taxon>Pichiomycetes</taxon>
        <taxon>Pichiales</taxon>
        <taxon>Pichiaceae</taxon>
        <taxon>Pichia</taxon>
    </lineage>
</organism>
<dbReference type="Gene3D" id="3.40.50.300">
    <property type="entry name" value="P-loop containing nucleotide triphosphate hydrolases"/>
    <property type="match status" value="2"/>
</dbReference>
<dbReference type="InterPro" id="IPR010929">
    <property type="entry name" value="PDR_CDR_ABC"/>
</dbReference>
<dbReference type="Proteomes" id="UP000094455">
    <property type="component" value="Unassembled WGS sequence"/>
</dbReference>
<feature type="domain" description="ABC transporter" evidence="11">
    <location>
        <begin position="801"/>
        <end position="1043"/>
    </location>
</feature>
<reference evidence="12 13" key="1">
    <citation type="journal article" date="2016" name="Proc. Natl. Acad. Sci. U.S.A.">
        <title>Comparative genomics of biotechnologically important yeasts.</title>
        <authorList>
            <person name="Riley R."/>
            <person name="Haridas S."/>
            <person name="Wolfe K.H."/>
            <person name="Lopes M.R."/>
            <person name="Hittinger C.T."/>
            <person name="Goeker M."/>
            <person name="Salamov A.A."/>
            <person name="Wisecaver J.H."/>
            <person name="Long T.M."/>
            <person name="Calvey C.H."/>
            <person name="Aerts A.L."/>
            <person name="Barry K.W."/>
            <person name="Choi C."/>
            <person name="Clum A."/>
            <person name="Coughlan A.Y."/>
            <person name="Deshpande S."/>
            <person name="Douglass A.P."/>
            <person name="Hanson S.J."/>
            <person name="Klenk H.-P."/>
            <person name="LaButti K.M."/>
            <person name="Lapidus A."/>
            <person name="Lindquist E.A."/>
            <person name="Lipzen A.M."/>
            <person name="Meier-Kolthoff J.P."/>
            <person name="Ohm R.A."/>
            <person name="Otillar R.P."/>
            <person name="Pangilinan J.L."/>
            <person name="Peng Y."/>
            <person name="Rokas A."/>
            <person name="Rosa C.A."/>
            <person name="Scheuner C."/>
            <person name="Sibirny A.A."/>
            <person name="Slot J.C."/>
            <person name="Stielow J.B."/>
            <person name="Sun H."/>
            <person name="Kurtzman C.P."/>
            <person name="Blackwell M."/>
            <person name="Grigoriev I.V."/>
            <person name="Jeffries T.W."/>
        </authorList>
    </citation>
    <scope>NUCLEOTIDE SEQUENCE [LARGE SCALE GENOMIC DNA]</scope>
    <source>
        <strain evidence="12 13">NRRL Y-2026</strain>
    </source>
</reference>
<feature type="domain" description="ABC transporter" evidence="11">
    <location>
        <begin position="85"/>
        <end position="344"/>
    </location>
</feature>
<dbReference type="Pfam" id="PF06422">
    <property type="entry name" value="PDR_CDR"/>
    <property type="match status" value="1"/>
</dbReference>
<dbReference type="GO" id="GO:0016020">
    <property type="term" value="C:membrane"/>
    <property type="evidence" value="ECO:0007669"/>
    <property type="project" value="UniProtKB-SubCell"/>
</dbReference>
<feature type="transmembrane region" description="Helical" evidence="10">
    <location>
        <begin position="1403"/>
        <end position="1424"/>
    </location>
</feature>
<feature type="transmembrane region" description="Helical" evidence="10">
    <location>
        <begin position="1208"/>
        <end position="1238"/>
    </location>
</feature>
<feature type="transmembrane region" description="Helical" evidence="10">
    <location>
        <begin position="1250"/>
        <end position="1272"/>
    </location>
</feature>
<dbReference type="FunFam" id="3.40.50.300:FF:000054">
    <property type="entry name" value="ABC multidrug transporter atrF"/>
    <property type="match status" value="1"/>
</dbReference>
<feature type="transmembrane region" description="Helical" evidence="10">
    <location>
        <begin position="487"/>
        <end position="508"/>
    </location>
</feature>
<evidence type="ECO:0000256" key="10">
    <source>
        <dbReference type="SAM" id="Phobius"/>
    </source>
</evidence>
<dbReference type="GO" id="GO:0005524">
    <property type="term" value="F:ATP binding"/>
    <property type="evidence" value="ECO:0007669"/>
    <property type="project" value="UniProtKB-KW"/>
</dbReference>
<evidence type="ECO:0000256" key="1">
    <source>
        <dbReference type="ARBA" id="ARBA00004141"/>
    </source>
</evidence>
<comment type="subcellular location">
    <subcellularLocation>
        <location evidence="1">Membrane</location>
        <topology evidence="1">Multi-pass membrane protein</topology>
    </subcellularLocation>
</comment>
<dbReference type="GO" id="GO:0140359">
    <property type="term" value="F:ABC-type transporter activity"/>
    <property type="evidence" value="ECO:0007669"/>
    <property type="project" value="InterPro"/>
</dbReference>
<dbReference type="EMBL" id="KV454005">
    <property type="protein sequence ID" value="ODQ45427.1"/>
    <property type="molecule type" value="Genomic_DNA"/>
</dbReference>
<keyword evidence="5" id="KW-0677">Repeat</keyword>
<keyword evidence="3" id="KW-0813">Transport</keyword>
<dbReference type="Pfam" id="PF00005">
    <property type="entry name" value="ABC_tran"/>
    <property type="match status" value="2"/>
</dbReference>
<feature type="transmembrane region" description="Helical" evidence="10">
    <location>
        <begin position="595"/>
        <end position="614"/>
    </location>
</feature>
<dbReference type="STRING" id="763406.A0A1E3NH19"/>
<keyword evidence="6" id="KW-0547">Nucleotide-binding</keyword>
<evidence type="ECO:0000313" key="13">
    <source>
        <dbReference type="Proteomes" id="UP000094455"/>
    </source>
</evidence>
<dbReference type="CDD" id="cd03232">
    <property type="entry name" value="ABCG_PDR_domain2"/>
    <property type="match status" value="1"/>
</dbReference>
<evidence type="ECO:0000256" key="5">
    <source>
        <dbReference type="ARBA" id="ARBA00022737"/>
    </source>
</evidence>
<dbReference type="InterPro" id="IPR043926">
    <property type="entry name" value="ABCG_dom"/>
</dbReference>
<dbReference type="Pfam" id="PF14510">
    <property type="entry name" value="ABC_trans_N"/>
    <property type="match status" value="1"/>
</dbReference>
<dbReference type="InterPro" id="IPR003593">
    <property type="entry name" value="AAA+_ATPase"/>
</dbReference>
<dbReference type="PANTHER" id="PTHR19241">
    <property type="entry name" value="ATP-BINDING CASSETTE TRANSPORTER"/>
    <property type="match status" value="1"/>
</dbReference>
<protein>
    <recommendedName>
        <fullName evidence="11">ABC transporter domain-containing protein</fullName>
    </recommendedName>
</protein>
<gene>
    <name evidence="12" type="ORF">PICMEDRAFT_36301</name>
</gene>
<dbReference type="PROSITE" id="PS00211">
    <property type="entry name" value="ABC_TRANSPORTER_1"/>
    <property type="match status" value="1"/>
</dbReference>
<evidence type="ECO:0000259" key="11">
    <source>
        <dbReference type="PROSITE" id="PS50893"/>
    </source>
</evidence>
<keyword evidence="13" id="KW-1185">Reference proteome</keyword>
<evidence type="ECO:0000256" key="8">
    <source>
        <dbReference type="ARBA" id="ARBA00022989"/>
    </source>
</evidence>
<feature type="transmembrane region" description="Helical" evidence="10">
    <location>
        <begin position="567"/>
        <end position="589"/>
    </location>
</feature>
<keyword evidence="9 10" id="KW-0472">Membrane</keyword>
<dbReference type="InterPro" id="IPR013525">
    <property type="entry name" value="ABC2_TM"/>
</dbReference>
<dbReference type="Pfam" id="PF01061">
    <property type="entry name" value="ABC2_membrane"/>
    <property type="match status" value="2"/>
</dbReference>